<sequence>MSGKRITIGGRPSTANQLPITDSWVADREVGTQAIPMKRLTIDIPEDLHRRIKAATAARGAKMADEVREMLIQKYGKS</sequence>
<evidence type="ECO:0000313" key="1">
    <source>
        <dbReference type="EMBL" id="GGB60749.1"/>
    </source>
</evidence>
<comment type="caution">
    <text evidence="1">The sequence shown here is derived from an EMBL/GenBank/DDBJ whole genome shotgun (WGS) entry which is preliminary data.</text>
</comment>
<evidence type="ECO:0000313" key="2">
    <source>
        <dbReference type="Proteomes" id="UP000603352"/>
    </source>
</evidence>
<accession>A0ABQ1J865</accession>
<keyword evidence="2" id="KW-1185">Reference proteome</keyword>
<dbReference type="InterPro" id="IPR013321">
    <property type="entry name" value="Arc_rbn_hlx_hlx"/>
</dbReference>
<dbReference type="SUPFAM" id="SSF47598">
    <property type="entry name" value="Ribbon-helix-helix"/>
    <property type="match status" value="1"/>
</dbReference>
<dbReference type="Proteomes" id="UP000603352">
    <property type="component" value="Unassembled WGS sequence"/>
</dbReference>
<dbReference type="RefSeq" id="WP_188582545.1">
    <property type="nucleotide sequence ID" value="NZ_BMDZ01000097.1"/>
</dbReference>
<dbReference type="Gene3D" id="1.10.1220.10">
    <property type="entry name" value="Met repressor-like"/>
    <property type="match status" value="1"/>
</dbReference>
<proteinExistence type="predicted"/>
<dbReference type="InterPro" id="IPR010985">
    <property type="entry name" value="Ribbon_hlx_hlx"/>
</dbReference>
<reference evidence="2" key="1">
    <citation type="journal article" date="2019" name="Int. J. Syst. Evol. Microbiol.">
        <title>The Global Catalogue of Microorganisms (GCM) 10K type strain sequencing project: providing services to taxonomists for standard genome sequencing and annotation.</title>
        <authorList>
            <consortium name="The Broad Institute Genomics Platform"/>
            <consortium name="The Broad Institute Genome Sequencing Center for Infectious Disease"/>
            <person name="Wu L."/>
            <person name="Ma J."/>
        </authorList>
    </citation>
    <scope>NUCLEOTIDE SEQUENCE [LARGE SCALE GENOMIC DNA]</scope>
    <source>
        <strain evidence="2">CGMCC 1.10188</strain>
    </source>
</reference>
<name>A0ABQ1J865_9PROT</name>
<dbReference type="EMBL" id="BMDZ01000097">
    <property type="protein sequence ID" value="GGB60749.1"/>
    <property type="molecule type" value="Genomic_DNA"/>
</dbReference>
<organism evidence="1 2">
    <name type="scientific">Tistrella bauzanensis</name>
    <dbReference type="NCBI Taxonomy" id="657419"/>
    <lineage>
        <taxon>Bacteria</taxon>
        <taxon>Pseudomonadati</taxon>
        <taxon>Pseudomonadota</taxon>
        <taxon>Alphaproteobacteria</taxon>
        <taxon>Geminicoccales</taxon>
        <taxon>Geminicoccaceae</taxon>
        <taxon>Tistrella</taxon>
    </lineage>
</organism>
<gene>
    <name evidence="1" type="ORF">GCM10011505_46790</name>
</gene>
<protein>
    <submittedName>
        <fullName evidence="1">Uncharacterized protein</fullName>
    </submittedName>
</protein>